<dbReference type="PATRIC" id="fig|1328313.3.peg.3794"/>
<dbReference type="AlphaFoldDB" id="W7Q891"/>
<dbReference type="InterPro" id="IPR015946">
    <property type="entry name" value="KH_dom-like_a/b"/>
</dbReference>
<evidence type="ECO:0000313" key="2">
    <source>
        <dbReference type="Proteomes" id="UP000019276"/>
    </source>
</evidence>
<dbReference type="OrthoDB" id="9804010at2"/>
<dbReference type="PANTHER" id="PTHR34352">
    <property type="entry name" value="PROTEIN YHFA"/>
    <property type="match status" value="1"/>
</dbReference>
<comment type="caution">
    <text evidence="1">The sequence shown here is derived from an EMBL/GenBank/DDBJ whole genome shotgun (WGS) entry which is preliminary data.</text>
</comment>
<evidence type="ECO:0000313" key="1">
    <source>
        <dbReference type="EMBL" id="EWH08201.1"/>
    </source>
</evidence>
<dbReference type="SUPFAM" id="SSF82784">
    <property type="entry name" value="OsmC-like"/>
    <property type="match status" value="1"/>
</dbReference>
<dbReference type="InterPro" id="IPR003718">
    <property type="entry name" value="OsmC/Ohr_fam"/>
</dbReference>
<proteinExistence type="predicted"/>
<dbReference type="PANTHER" id="PTHR34352:SF1">
    <property type="entry name" value="PROTEIN YHFA"/>
    <property type="match status" value="1"/>
</dbReference>
<accession>W7Q891</accession>
<name>W7Q891_9ALTE</name>
<dbReference type="Gene3D" id="3.30.300.20">
    <property type="match status" value="1"/>
</dbReference>
<dbReference type="InterPro" id="IPR036102">
    <property type="entry name" value="OsmC/Ohrsf"/>
</dbReference>
<dbReference type="Gene3D" id="2.20.25.10">
    <property type="match status" value="1"/>
</dbReference>
<dbReference type="STRING" id="1328313.DS2_18568"/>
<gene>
    <name evidence="1" type="ORF">DS2_18568</name>
</gene>
<protein>
    <submittedName>
        <fullName evidence="1">OsmC family protein</fullName>
    </submittedName>
</protein>
<dbReference type="EMBL" id="ARZY01000060">
    <property type="protein sequence ID" value="EWH08201.1"/>
    <property type="molecule type" value="Genomic_DNA"/>
</dbReference>
<dbReference type="Proteomes" id="UP000019276">
    <property type="component" value="Unassembled WGS sequence"/>
</dbReference>
<sequence length="140" mass="14958">MSSQPIKISWQGNKQFLASSSTGHTILMDGPPHAGGLDAGTRPMEMVLMGLAGCASFDVVTILEKKKAQLTSLELEVHAIRRVQIPAVFEKIELTYKVEATGVSQIAVEKAVMLSLDKYCSVAAMLRAGGVDISAQVELV</sequence>
<dbReference type="eggNOG" id="COG1765">
    <property type="taxonomic scope" value="Bacteria"/>
</dbReference>
<organism evidence="1 2">
    <name type="scientific">Catenovulum agarivorans DS-2</name>
    <dbReference type="NCBI Taxonomy" id="1328313"/>
    <lineage>
        <taxon>Bacteria</taxon>
        <taxon>Pseudomonadati</taxon>
        <taxon>Pseudomonadota</taxon>
        <taxon>Gammaproteobacteria</taxon>
        <taxon>Alteromonadales</taxon>
        <taxon>Alteromonadaceae</taxon>
        <taxon>Catenovulum</taxon>
    </lineage>
</organism>
<dbReference type="Pfam" id="PF02566">
    <property type="entry name" value="OsmC"/>
    <property type="match status" value="1"/>
</dbReference>
<reference evidence="1 2" key="1">
    <citation type="journal article" date="2014" name="Genome Announc.">
        <title>Draft Genome Sequence of the Agar-Degrading Bacterium Catenovulum sp. Strain DS-2, Isolated from Intestines of Haliotis diversicolor.</title>
        <authorList>
            <person name="Shan D."/>
            <person name="Li X."/>
            <person name="Gu Z."/>
            <person name="Wei G."/>
            <person name="Gao Z."/>
            <person name="Shao Z."/>
        </authorList>
    </citation>
    <scope>NUCLEOTIDE SEQUENCE [LARGE SCALE GENOMIC DNA]</scope>
    <source>
        <strain evidence="1 2">DS-2</strain>
    </source>
</reference>
<keyword evidence="2" id="KW-1185">Reference proteome</keyword>